<dbReference type="SUPFAM" id="SSF52821">
    <property type="entry name" value="Rhodanese/Cell cycle control phosphatase"/>
    <property type="match status" value="1"/>
</dbReference>
<dbReference type="PANTHER" id="PTHR43031:SF18">
    <property type="entry name" value="RHODANESE-RELATED SULFURTRANSFERASES"/>
    <property type="match status" value="1"/>
</dbReference>
<dbReference type="InterPro" id="IPR036873">
    <property type="entry name" value="Rhodanese-like_dom_sf"/>
</dbReference>
<dbReference type="AlphaFoldDB" id="A0A369AAW4"/>
<dbReference type="RefSeq" id="WP_037356421.1">
    <property type="nucleotide sequence ID" value="NZ_BHZF01000001.1"/>
</dbReference>
<accession>A0A369AAW4</accession>
<dbReference type="PANTHER" id="PTHR43031">
    <property type="entry name" value="FAD-DEPENDENT OXIDOREDUCTASE"/>
    <property type="match status" value="1"/>
</dbReference>
<protein>
    <submittedName>
        <fullName evidence="2">Rhodanese-like domain-containing protein</fullName>
    </submittedName>
</protein>
<dbReference type="Proteomes" id="UP000253517">
    <property type="component" value="Unassembled WGS sequence"/>
</dbReference>
<reference evidence="2 3" key="1">
    <citation type="submission" date="2018-07" db="EMBL/GenBank/DDBJ databases">
        <title>Genomic Encyclopedia of Type Strains, Phase IV (KMG-IV): sequencing the most valuable type-strain genomes for metagenomic binning, comparative biology and taxonomic classification.</title>
        <authorList>
            <person name="Goeker M."/>
        </authorList>
    </citation>
    <scope>NUCLEOTIDE SEQUENCE [LARGE SCALE GENOMIC DNA]</scope>
    <source>
        <strain evidence="2 3">DSM 21410</strain>
    </source>
</reference>
<dbReference type="CDD" id="cd00158">
    <property type="entry name" value="RHOD"/>
    <property type="match status" value="1"/>
</dbReference>
<evidence type="ECO:0000313" key="2">
    <source>
        <dbReference type="EMBL" id="RCX05538.1"/>
    </source>
</evidence>
<comment type="caution">
    <text evidence="2">The sequence shown here is derived from an EMBL/GenBank/DDBJ whole genome shotgun (WGS) entry which is preliminary data.</text>
</comment>
<organism evidence="2 3">
    <name type="scientific">Schleiferia thermophila</name>
    <dbReference type="NCBI Taxonomy" id="884107"/>
    <lineage>
        <taxon>Bacteria</taxon>
        <taxon>Pseudomonadati</taxon>
        <taxon>Bacteroidota</taxon>
        <taxon>Flavobacteriia</taxon>
        <taxon>Flavobacteriales</taxon>
        <taxon>Schleiferiaceae</taxon>
        <taxon>Schleiferia</taxon>
    </lineage>
</organism>
<proteinExistence type="predicted"/>
<name>A0A369AAW4_9FLAO</name>
<keyword evidence="3" id="KW-1185">Reference proteome</keyword>
<dbReference type="InterPro" id="IPR050229">
    <property type="entry name" value="GlpE_sulfurtransferase"/>
</dbReference>
<evidence type="ECO:0000313" key="3">
    <source>
        <dbReference type="Proteomes" id="UP000253517"/>
    </source>
</evidence>
<dbReference type="EMBL" id="QPJS01000001">
    <property type="protein sequence ID" value="RCX05538.1"/>
    <property type="molecule type" value="Genomic_DNA"/>
</dbReference>
<dbReference type="InterPro" id="IPR001763">
    <property type="entry name" value="Rhodanese-like_dom"/>
</dbReference>
<dbReference type="PROSITE" id="PS50206">
    <property type="entry name" value="RHODANESE_3"/>
    <property type="match status" value="1"/>
</dbReference>
<feature type="domain" description="Rhodanese" evidence="1">
    <location>
        <begin position="18"/>
        <end position="95"/>
    </location>
</feature>
<evidence type="ECO:0000259" key="1">
    <source>
        <dbReference type="PROSITE" id="PS50206"/>
    </source>
</evidence>
<dbReference type="SMART" id="SM00450">
    <property type="entry name" value="RHOD"/>
    <property type="match status" value="1"/>
</dbReference>
<dbReference type="Gene3D" id="3.40.250.10">
    <property type="entry name" value="Rhodanese-like domain"/>
    <property type="match status" value="1"/>
</dbReference>
<sequence length="101" mass="10755">MGIFNVLFGKKTDFKELVKRGALIIDVRTPGEYATGHVKGSKNIPLDQLDKHIDALKKDGKPVIACCRSGARSGAAVSRMKAAGIEAYNGGPWDSLDAQLG</sequence>
<dbReference type="Pfam" id="PF00581">
    <property type="entry name" value="Rhodanese"/>
    <property type="match status" value="1"/>
</dbReference>
<gene>
    <name evidence="2" type="ORF">DES35_101825</name>
</gene>